<feature type="region of interest" description="Disordered" evidence="2">
    <location>
        <begin position="391"/>
        <end position="460"/>
    </location>
</feature>
<dbReference type="SUPFAM" id="SSF46565">
    <property type="entry name" value="Chaperone J-domain"/>
    <property type="match status" value="1"/>
</dbReference>
<dbReference type="FunFam" id="1.10.287.110:FF:000009">
    <property type="entry name" value="Auxilin-related protein 1"/>
    <property type="match status" value="1"/>
</dbReference>
<dbReference type="Proteomes" id="UP001634393">
    <property type="component" value="Unassembled WGS sequence"/>
</dbReference>
<feature type="compositionally biased region" description="Low complexity" evidence="2">
    <location>
        <begin position="85"/>
        <end position="96"/>
    </location>
</feature>
<sequence length="956" mass="105566">MDDLDMLGRDFGFGARGKSNPMRSSVQSDLRSIDDPLFSDVFGAPQKYSSNPNNSNSNSNKHSAMSDFDYDSIFNSSEPKRNDFTKSSSSNKTTSSFPVYDKPVYDEDIFDGLPGVKNKSVATNVRFEDDVFASNPSPPSSKSRNQKSDFDELLGNLGKNEKVGENYNSSSAKSSSSSKGFDDLLAGFGTGSSANSNRPIPESSQSSVPTVGSKRGTVLDDPFVVLGSSSTPGSSSHGVFTDPLEEISKLGKSRSARAEASSGSGGAFDDIDPLSNFAKPASSFSPGRDNRGMNGSPSRSATFQADTSREQKGNSSFRYSESNTEKKVSVDNFQEPPLFDVPNLSTDFQRSFGQTVSPQYNETGPQVDMSPTSEGLGQQFDDVWLTVSEIPLFTQPTAAPPPSRPPPPLPRQTSRSETGYFSSSSRKKDDDMFSPSSYSQYFQSPKQARPAAKGPPVSQFDELEDFAMGKSQISVDESTYFHSSEETNAFSAAAASAAAMKDAMDKAEAKFRHAKEVREREYAKAARNKESVQLDKDDQDDVELEFRETQERLERERKQKEEEEREQRRLERERERSREIEREKARQAVERATREARDRAAADARERVAAETRLKAERSAVEKANAEARGRAERAAVQRVQAEARERAAAGAKERAEKAAAEARERAAAEREKEARDKASGARAEAEARRRAERAAADRAAAEARGRAATEARERAASAKMDQQKNDNDLEAFFSMGRASSAPRPRANSTFQDPFSDQQFQQKGGSEAAKRTSSSTGASSNMKKASSTTNIVDDLSSIFGGAPSSGDFQDVEGETEERRRARLDRHQRTQERAAKALAEKNQRDLHAQREQEERHRIADTLDIEIKRWAAGKEGNLRALLSTMQYVLWPECGWQPVSLTDLITGASVKKVYRKATLCIHPDKVQQKGANLQQKYIAEKVFDLLKEAWNKFNSEELF</sequence>
<name>A0ABD3SWZ3_9LAMI</name>
<dbReference type="Gene3D" id="1.10.287.110">
    <property type="entry name" value="DnaJ domain"/>
    <property type="match status" value="1"/>
</dbReference>
<reference evidence="3 4" key="1">
    <citation type="submission" date="2024-12" db="EMBL/GenBank/DDBJ databases">
        <title>The unique morphological basis and parallel evolutionary history of personate flowers in Penstemon.</title>
        <authorList>
            <person name="Depatie T.H."/>
            <person name="Wessinger C.A."/>
        </authorList>
    </citation>
    <scope>NUCLEOTIDE SEQUENCE [LARGE SCALE GENOMIC DNA]</scope>
    <source>
        <strain evidence="3">WTNN_2</strain>
        <tissue evidence="3">Leaf</tissue>
    </source>
</reference>
<organism evidence="3 4">
    <name type="scientific">Penstemon smallii</name>
    <dbReference type="NCBI Taxonomy" id="265156"/>
    <lineage>
        <taxon>Eukaryota</taxon>
        <taxon>Viridiplantae</taxon>
        <taxon>Streptophyta</taxon>
        <taxon>Embryophyta</taxon>
        <taxon>Tracheophyta</taxon>
        <taxon>Spermatophyta</taxon>
        <taxon>Magnoliopsida</taxon>
        <taxon>eudicotyledons</taxon>
        <taxon>Gunneridae</taxon>
        <taxon>Pentapetalae</taxon>
        <taxon>asterids</taxon>
        <taxon>lamiids</taxon>
        <taxon>Lamiales</taxon>
        <taxon>Plantaginaceae</taxon>
        <taxon>Cheloneae</taxon>
        <taxon>Penstemon</taxon>
    </lineage>
</organism>
<dbReference type="PANTHER" id="PTHR23172">
    <property type="entry name" value="AUXILIN/CYCLIN G-ASSOCIATED KINASE-RELATED"/>
    <property type="match status" value="1"/>
</dbReference>
<comment type="caution">
    <text evidence="3">The sequence shown here is derived from an EMBL/GenBank/DDBJ whole genome shotgun (WGS) entry which is preliminary data.</text>
</comment>
<evidence type="ECO:0000313" key="4">
    <source>
        <dbReference type="Proteomes" id="UP001634393"/>
    </source>
</evidence>
<proteinExistence type="predicted"/>
<keyword evidence="1" id="KW-0175">Coiled coil</keyword>
<feature type="region of interest" description="Disordered" evidence="2">
    <location>
        <begin position="799"/>
        <end position="852"/>
    </location>
</feature>
<feature type="compositionally biased region" description="Low complexity" evidence="2">
    <location>
        <begin position="433"/>
        <end position="445"/>
    </location>
</feature>
<dbReference type="EMBL" id="JBJXBP010000005">
    <property type="protein sequence ID" value="KAL3828983.1"/>
    <property type="molecule type" value="Genomic_DNA"/>
</dbReference>
<feature type="compositionally biased region" description="Polar residues" evidence="2">
    <location>
        <begin position="191"/>
        <end position="210"/>
    </location>
</feature>
<feature type="compositionally biased region" description="Low complexity" evidence="2">
    <location>
        <begin position="751"/>
        <end position="762"/>
    </location>
</feature>
<dbReference type="PANTHER" id="PTHR23172:SF19">
    <property type="entry name" value="J DOMAIN-CONTAINING PROTEIN"/>
    <property type="match status" value="1"/>
</dbReference>
<feature type="compositionally biased region" description="Polar residues" evidence="2">
    <location>
        <begin position="771"/>
        <end position="787"/>
    </location>
</feature>
<feature type="compositionally biased region" description="Low complexity" evidence="2">
    <location>
        <begin position="49"/>
        <end position="60"/>
    </location>
</feature>
<feature type="region of interest" description="Disordered" evidence="2">
    <location>
        <begin position="518"/>
        <end position="787"/>
    </location>
</feature>
<feature type="compositionally biased region" description="Basic and acidic residues" evidence="2">
    <location>
        <begin position="816"/>
        <end position="852"/>
    </location>
</feature>
<protein>
    <submittedName>
        <fullName evidence="3">Uncharacterized protein</fullName>
    </submittedName>
</protein>
<evidence type="ECO:0000256" key="2">
    <source>
        <dbReference type="SAM" id="MobiDB-lite"/>
    </source>
</evidence>
<evidence type="ECO:0000313" key="3">
    <source>
        <dbReference type="EMBL" id="KAL3828983.1"/>
    </source>
</evidence>
<feature type="compositionally biased region" description="Polar residues" evidence="2">
    <location>
        <begin position="313"/>
        <end position="322"/>
    </location>
</feature>
<keyword evidence="4" id="KW-1185">Reference proteome</keyword>
<feature type="compositionally biased region" description="Basic and acidic residues" evidence="2">
    <location>
        <begin position="544"/>
        <end position="728"/>
    </location>
</feature>
<feature type="compositionally biased region" description="Polar residues" evidence="2">
    <location>
        <begin position="343"/>
        <end position="376"/>
    </location>
</feature>
<feature type="compositionally biased region" description="Pro residues" evidence="2">
    <location>
        <begin position="398"/>
        <end position="410"/>
    </location>
</feature>
<gene>
    <name evidence="3" type="ORF">ACJIZ3_017785</name>
</gene>
<feature type="region of interest" description="Disordered" evidence="2">
    <location>
        <begin position="128"/>
        <end position="376"/>
    </location>
</feature>
<feature type="compositionally biased region" description="Low complexity" evidence="2">
    <location>
        <begin position="227"/>
        <end position="238"/>
    </location>
</feature>
<evidence type="ECO:0000256" key="1">
    <source>
        <dbReference type="ARBA" id="ARBA00023054"/>
    </source>
</evidence>
<feature type="region of interest" description="Disordered" evidence="2">
    <location>
        <begin position="1"/>
        <end position="100"/>
    </location>
</feature>
<feature type="compositionally biased region" description="Basic and acidic residues" evidence="2">
    <location>
        <begin position="518"/>
        <end position="536"/>
    </location>
</feature>
<dbReference type="AlphaFoldDB" id="A0ABD3SWZ3"/>
<feature type="compositionally biased region" description="Polar residues" evidence="2">
    <location>
        <begin position="21"/>
        <end position="30"/>
    </location>
</feature>
<dbReference type="InterPro" id="IPR036869">
    <property type="entry name" value="J_dom_sf"/>
</dbReference>
<accession>A0ABD3SWZ3</accession>
<feature type="compositionally biased region" description="Polar residues" evidence="2">
    <location>
        <begin position="293"/>
        <end position="306"/>
    </location>
</feature>
<feature type="compositionally biased region" description="Low complexity" evidence="2">
    <location>
        <begin position="169"/>
        <end position="179"/>
    </location>
</feature>